<evidence type="ECO:0000313" key="10">
    <source>
        <dbReference type="EMBL" id="GAA0776154.1"/>
    </source>
</evidence>
<dbReference type="InterPro" id="IPR000262">
    <property type="entry name" value="FMN-dep_DH"/>
</dbReference>
<dbReference type="InterPro" id="IPR020920">
    <property type="entry name" value="LldD"/>
</dbReference>
<proteinExistence type="inferred from homology"/>
<evidence type="ECO:0000313" key="11">
    <source>
        <dbReference type="Proteomes" id="UP001500573"/>
    </source>
</evidence>
<keyword evidence="5 8" id="KW-0560">Oxidoreductase</keyword>
<dbReference type="EC" id="1.1.-.-" evidence="8"/>
<evidence type="ECO:0000256" key="1">
    <source>
        <dbReference type="ARBA" id="ARBA00001917"/>
    </source>
</evidence>
<feature type="domain" description="FMN hydroxy acid dehydrogenase" evidence="9">
    <location>
        <begin position="12"/>
        <end position="392"/>
    </location>
</feature>
<feature type="binding site" evidence="8">
    <location>
        <position position="120"/>
    </location>
    <ligand>
        <name>FMN</name>
        <dbReference type="ChEBI" id="CHEBI:58210"/>
    </ligand>
</feature>
<dbReference type="PIRSF" id="PIRSF000138">
    <property type="entry name" value="Al-hdrx_acd_dh"/>
    <property type="match status" value="1"/>
</dbReference>
<protein>
    <recommendedName>
        <fullName evidence="8">L-lactate dehydrogenase</fullName>
        <ecNumber evidence="8">1.1.-.-</ecNumber>
    </recommendedName>
</protein>
<gene>
    <name evidence="8 10" type="primary">lldD</name>
    <name evidence="10" type="ORF">GCM10009108_10020</name>
</gene>
<feature type="active site" description="Proton acceptor" evidence="8">
    <location>
        <position position="289"/>
    </location>
</feature>
<evidence type="ECO:0000256" key="3">
    <source>
        <dbReference type="ARBA" id="ARBA00022630"/>
    </source>
</evidence>
<dbReference type="PROSITE" id="PS00557">
    <property type="entry name" value="FMN_HYDROXY_ACID_DH_1"/>
    <property type="match status" value="1"/>
</dbReference>
<comment type="caution">
    <text evidence="10">The sequence shown here is derived from an EMBL/GenBank/DDBJ whole genome shotgun (WGS) entry which is preliminary data.</text>
</comment>
<dbReference type="Gene3D" id="3.20.20.70">
    <property type="entry name" value="Aldolase class I"/>
    <property type="match status" value="1"/>
</dbReference>
<feature type="binding site" evidence="8">
    <location>
        <position position="265"/>
    </location>
    <ligand>
        <name>FMN</name>
        <dbReference type="ChEBI" id="CHEBI:58210"/>
    </ligand>
</feature>
<keyword evidence="4 8" id="KW-0288">FMN</keyword>
<dbReference type="InterPro" id="IPR037396">
    <property type="entry name" value="FMN_HAD"/>
</dbReference>
<dbReference type="Proteomes" id="UP001500573">
    <property type="component" value="Unassembled WGS sequence"/>
</dbReference>
<evidence type="ECO:0000256" key="7">
    <source>
        <dbReference type="ARBA" id="ARBA00024042"/>
    </source>
</evidence>
<name>A0ABN1KUB1_9BURK</name>
<accession>A0ABN1KUB1</accession>
<dbReference type="PANTHER" id="PTHR10578:SF85">
    <property type="entry name" value="L-LACTATE DEHYDROGENASE"/>
    <property type="match status" value="1"/>
</dbReference>
<comment type="similarity">
    <text evidence="7 8">Belongs to the FMN-dependent alpha-hydroxy acid dehydrogenase family.</text>
</comment>
<evidence type="ECO:0000259" key="9">
    <source>
        <dbReference type="PROSITE" id="PS51349"/>
    </source>
</evidence>
<keyword evidence="2 8" id="KW-1003">Cell membrane</keyword>
<feature type="binding site" evidence="8">
    <location>
        <position position="178"/>
    </location>
    <ligand>
        <name>substrate</name>
    </ligand>
</feature>
<evidence type="ECO:0000256" key="6">
    <source>
        <dbReference type="ARBA" id="ARBA00023136"/>
    </source>
</evidence>
<keyword evidence="11" id="KW-1185">Reference proteome</keyword>
<dbReference type="NCBIfam" id="NF008398">
    <property type="entry name" value="PRK11197.1"/>
    <property type="match status" value="1"/>
</dbReference>
<dbReference type="NCBIfam" id="NF033901">
    <property type="entry name" value="L_lactate_LldD"/>
    <property type="match status" value="1"/>
</dbReference>
<feature type="binding site" evidence="8">
    <location>
        <position position="143"/>
    </location>
    <ligand>
        <name>substrate</name>
    </ligand>
</feature>
<dbReference type="EMBL" id="BAAAEX010000006">
    <property type="protein sequence ID" value="GAA0776154.1"/>
    <property type="molecule type" value="Genomic_DNA"/>
</dbReference>
<evidence type="ECO:0000256" key="2">
    <source>
        <dbReference type="ARBA" id="ARBA00022475"/>
    </source>
</evidence>
<comment type="function">
    <text evidence="8">Catalyzes the conversion of L-lactate to pyruvate. Is coupled to the respiratory chain.</text>
</comment>
<dbReference type="CDD" id="cd02809">
    <property type="entry name" value="alpha_hydroxyacid_oxid_FMN"/>
    <property type="match status" value="1"/>
</dbReference>
<dbReference type="HAMAP" id="MF_01559">
    <property type="entry name" value="L_lact_dehydr"/>
    <property type="match status" value="1"/>
</dbReference>
<sequence>MRPRLPFAPFLTDIMIISASTDYREAARRRLPPFLFHYGDGGAYAEYTLGHNVSDLAGVALRQRVLNDMSQLDLSTRLFGETLSMPVALAPVGLTGMYARRGEVQAARAADRKGIPYTLSTVSVCPIEEVAPAISRPMWFQLYVLKDRGFMKSVLERAQAAGVSTLVFTVDMPVPGARYRDAHSGMSGPYAALRRYVQAVLHPRWAWDVGLWGRPHDLGNVSRYLGKPTGLEDYIGWLGANFDPSISWKDLQWIRDFWQGPMIIKGILDPDDARDAVRFGADGIVVSNHGGRQLDGVLSTARALPAIADAVKGRITLLADSGVRTGLDVVRMLALGADTVLLGRAWLYALAAGGEAGVANLLDLIEKEMRVAMTLTGARTIADITRELLVRD</sequence>
<comment type="subcellular location">
    <subcellularLocation>
        <location evidence="8">Cell membrane</location>
        <topology evidence="8">Peripheral membrane protein</topology>
    </subcellularLocation>
</comment>
<dbReference type="Pfam" id="PF01070">
    <property type="entry name" value="FMN_dh"/>
    <property type="match status" value="1"/>
</dbReference>
<keyword evidence="3 8" id="KW-0285">Flavoprotein</keyword>
<dbReference type="InterPro" id="IPR013785">
    <property type="entry name" value="Aldolase_TIM"/>
</dbReference>
<reference evidence="10 11" key="1">
    <citation type="journal article" date="2019" name="Int. J. Syst. Evol. Microbiol.">
        <title>The Global Catalogue of Microorganisms (GCM) 10K type strain sequencing project: providing services to taxonomists for standard genome sequencing and annotation.</title>
        <authorList>
            <consortium name="The Broad Institute Genomics Platform"/>
            <consortium name="The Broad Institute Genome Sequencing Center for Infectious Disease"/>
            <person name="Wu L."/>
            <person name="Ma J."/>
        </authorList>
    </citation>
    <scope>NUCLEOTIDE SEQUENCE [LARGE SCALE GENOMIC DNA]</scope>
    <source>
        <strain evidence="10 11">JCM 15515</strain>
    </source>
</reference>
<dbReference type="PANTHER" id="PTHR10578">
    <property type="entry name" value="S -2-HYDROXY-ACID OXIDASE-RELATED"/>
    <property type="match status" value="1"/>
</dbReference>
<dbReference type="PROSITE" id="PS51349">
    <property type="entry name" value="FMN_HYDROXY_ACID_DH_2"/>
    <property type="match status" value="1"/>
</dbReference>
<keyword evidence="6 8" id="KW-0472">Membrane</keyword>
<evidence type="ECO:0000256" key="5">
    <source>
        <dbReference type="ARBA" id="ARBA00023002"/>
    </source>
</evidence>
<feature type="binding site" evidence="8">
    <location>
        <begin position="320"/>
        <end position="344"/>
    </location>
    <ligand>
        <name>FMN</name>
        <dbReference type="ChEBI" id="CHEBI:58210"/>
    </ligand>
</feature>
<feature type="binding site" evidence="8">
    <location>
        <position position="292"/>
    </location>
    <ligand>
        <name>substrate</name>
    </ligand>
</feature>
<feature type="binding site" evidence="8">
    <location>
        <position position="38"/>
    </location>
    <ligand>
        <name>substrate</name>
    </ligand>
</feature>
<comment type="catalytic activity">
    <reaction evidence="8">
        <text>(S)-lactate + A = pyruvate + AH2</text>
        <dbReference type="Rhea" id="RHEA:45816"/>
        <dbReference type="ChEBI" id="CHEBI:13193"/>
        <dbReference type="ChEBI" id="CHEBI:15361"/>
        <dbReference type="ChEBI" id="CHEBI:16651"/>
        <dbReference type="ChEBI" id="CHEBI:17499"/>
    </reaction>
</comment>
<evidence type="ECO:0000256" key="8">
    <source>
        <dbReference type="HAMAP-Rule" id="MF_01559"/>
    </source>
</evidence>
<dbReference type="InterPro" id="IPR012133">
    <property type="entry name" value="Alpha-hydoxy_acid_DH_FMN"/>
</dbReference>
<organism evidence="10 11">
    <name type="scientific">Castellaniella ginsengisoli</name>
    <dbReference type="NCBI Taxonomy" id="546114"/>
    <lineage>
        <taxon>Bacteria</taxon>
        <taxon>Pseudomonadati</taxon>
        <taxon>Pseudomonadota</taxon>
        <taxon>Betaproteobacteria</taxon>
        <taxon>Burkholderiales</taxon>
        <taxon>Alcaligenaceae</taxon>
        <taxon>Castellaniella</taxon>
    </lineage>
</organism>
<comment type="cofactor">
    <cofactor evidence="1 8">
        <name>FMN</name>
        <dbReference type="ChEBI" id="CHEBI:58210"/>
    </cofactor>
</comment>
<feature type="binding site" evidence="8">
    <location>
        <position position="141"/>
    </location>
    <ligand>
        <name>FMN</name>
        <dbReference type="ChEBI" id="CHEBI:58210"/>
    </ligand>
</feature>
<dbReference type="InterPro" id="IPR008259">
    <property type="entry name" value="FMN_hydac_DH_AS"/>
</dbReference>
<evidence type="ECO:0000256" key="4">
    <source>
        <dbReference type="ARBA" id="ARBA00022643"/>
    </source>
</evidence>
<feature type="binding site" evidence="8">
    <location>
        <position position="169"/>
    </location>
    <ligand>
        <name>FMN</name>
        <dbReference type="ChEBI" id="CHEBI:58210"/>
    </ligand>
</feature>
<dbReference type="SUPFAM" id="SSF51395">
    <property type="entry name" value="FMN-linked oxidoreductases"/>
    <property type="match status" value="1"/>
</dbReference>